<protein>
    <recommendedName>
        <fullName evidence="4">DUF3025 domain-containing protein</fullName>
    </recommendedName>
</protein>
<name>A0A1I3G6Y6_9BURK</name>
<accession>A0A1I3G6Y6</accession>
<dbReference type="Pfam" id="PF11227">
    <property type="entry name" value="DUF3025"/>
    <property type="match status" value="1"/>
</dbReference>
<dbReference type="InterPro" id="IPR021390">
    <property type="entry name" value="DUF3025"/>
</dbReference>
<dbReference type="STRING" id="420953.SAMN05192543_102354"/>
<keyword evidence="3" id="KW-1185">Reference proteome</keyword>
<gene>
    <name evidence="2" type="ORF">SAMN05192543_102354</name>
</gene>
<evidence type="ECO:0000313" key="3">
    <source>
        <dbReference type="Proteomes" id="UP000199548"/>
    </source>
</evidence>
<dbReference type="EMBL" id="FOQU01000002">
    <property type="protein sequence ID" value="SFI19250.1"/>
    <property type="molecule type" value="Genomic_DNA"/>
</dbReference>
<reference evidence="2 3" key="1">
    <citation type="submission" date="2016-10" db="EMBL/GenBank/DDBJ databases">
        <authorList>
            <person name="de Groot N.N."/>
        </authorList>
    </citation>
    <scope>NUCLEOTIDE SEQUENCE [LARGE SCALE GENOMIC DNA]</scope>
    <source>
        <strain evidence="2 3">LMG 23650</strain>
    </source>
</reference>
<evidence type="ECO:0000313" key="2">
    <source>
        <dbReference type="EMBL" id="SFI19250.1"/>
    </source>
</evidence>
<dbReference type="AlphaFoldDB" id="A0A1I3G6Y6"/>
<dbReference type="Proteomes" id="UP000199548">
    <property type="component" value="Unassembled WGS sequence"/>
</dbReference>
<sequence>MSSVVRKVPGFADIDWSMPWFAPFAVRGRRWQQAALTSEAALLDAMNADAQLSRHTVLDGRQLAFVAQSELPAHTAYEAHIGATGCVPTRHNLHDFFNALSWFQFPRMKAAQTARGSAAVGSMGRGPTRGSTRDALTLFDENAVLFATADPALSAALRAFDWQRLFVANRDAWGQRCEARCFGHALLEKLITPFKACTAHAWIVDVPPEYFAWPDERRSAWLDDTVSREFSTDEPLSSQAFAPLPVLGIPGWWPENEEPSFYDDVSVFRHGRRTRSSDARIAPSKASQAVAAFPVSTGKGEESPDSTGQGDG</sequence>
<feature type="region of interest" description="Disordered" evidence="1">
    <location>
        <begin position="274"/>
        <end position="312"/>
    </location>
</feature>
<evidence type="ECO:0008006" key="4">
    <source>
        <dbReference type="Google" id="ProtNLM"/>
    </source>
</evidence>
<proteinExistence type="predicted"/>
<organism evidence="2 3">
    <name type="scientific">Paraburkholderia megapolitana</name>
    <dbReference type="NCBI Taxonomy" id="420953"/>
    <lineage>
        <taxon>Bacteria</taxon>
        <taxon>Pseudomonadati</taxon>
        <taxon>Pseudomonadota</taxon>
        <taxon>Betaproteobacteria</taxon>
        <taxon>Burkholderiales</taxon>
        <taxon>Burkholderiaceae</taxon>
        <taxon>Paraburkholderia</taxon>
    </lineage>
</organism>
<evidence type="ECO:0000256" key="1">
    <source>
        <dbReference type="SAM" id="MobiDB-lite"/>
    </source>
</evidence>